<dbReference type="Ensembl" id="ENSCINT00000036199.1">
    <property type="protein sequence ID" value="ENSCINP00000033234.1"/>
    <property type="gene ID" value="ENSCING00000020994.1"/>
</dbReference>
<dbReference type="InParanoid" id="H2XUA0"/>
<keyword evidence="3" id="KW-1185">Reference proteome</keyword>
<reference evidence="3" key="1">
    <citation type="journal article" date="2002" name="Science">
        <title>The draft genome of Ciona intestinalis: insights into chordate and vertebrate origins.</title>
        <authorList>
            <person name="Dehal P."/>
            <person name="Satou Y."/>
            <person name="Campbell R.K."/>
            <person name="Chapman J."/>
            <person name="Degnan B."/>
            <person name="De Tomaso A."/>
            <person name="Davidson B."/>
            <person name="Di Gregorio A."/>
            <person name="Gelpke M."/>
            <person name="Goodstein D.M."/>
            <person name="Harafuji N."/>
            <person name="Hastings K.E."/>
            <person name="Ho I."/>
            <person name="Hotta K."/>
            <person name="Huang W."/>
            <person name="Kawashima T."/>
            <person name="Lemaire P."/>
            <person name="Martinez D."/>
            <person name="Meinertzhagen I.A."/>
            <person name="Necula S."/>
            <person name="Nonaka M."/>
            <person name="Putnam N."/>
            <person name="Rash S."/>
            <person name="Saiga H."/>
            <person name="Satake M."/>
            <person name="Terry A."/>
            <person name="Yamada L."/>
            <person name="Wang H.G."/>
            <person name="Awazu S."/>
            <person name="Azumi K."/>
            <person name="Boore J."/>
            <person name="Branno M."/>
            <person name="Chin-Bow S."/>
            <person name="DeSantis R."/>
            <person name="Doyle S."/>
            <person name="Francino P."/>
            <person name="Keys D.N."/>
            <person name="Haga S."/>
            <person name="Hayashi H."/>
            <person name="Hino K."/>
            <person name="Imai K.S."/>
            <person name="Inaba K."/>
            <person name="Kano S."/>
            <person name="Kobayashi K."/>
            <person name="Kobayashi M."/>
            <person name="Lee B.I."/>
            <person name="Makabe K.W."/>
            <person name="Manohar C."/>
            <person name="Matassi G."/>
            <person name="Medina M."/>
            <person name="Mochizuki Y."/>
            <person name="Mount S."/>
            <person name="Morishita T."/>
            <person name="Miura S."/>
            <person name="Nakayama A."/>
            <person name="Nishizaka S."/>
            <person name="Nomoto H."/>
            <person name="Ohta F."/>
            <person name="Oishi K."/>
            <person name="Rigoutsos I."/>
            <person name="Sano M."/>
            <person name="Sasaki A."/>
            <person name="Sasakura Y."/>
            <person name="Shoguchi E."/>
            <person name="Shin-i T."/>
            <person name="Spagnuolo A."/>
            <person name="Stainier D."/>
            <person name="Suzuki M.M."/>
            <person name="Tassy O."/>
            <person name="Takatori N."/>
            <person name="Tokuoka M."/>
            <person name="Yagi K."/>
            <person name="Yoshizaki F."/>
            <person name="Wada S."/>
            <person name="Zhang C."/>
            <person name="Hyatt P.D."/>
            <person name="Larimer F."/>
            <person name="Detter C."/>
            <person name="Doggett N."/>
            <person name="Glavina T."/>
            <person name="Hawkins T."/>
            <person name="Richardson P."/>
            <person name="Lucas S."/>
            <person name="Kohara Y."/>
            <person name="Levine M."/>
            <person name="Satoh N."/>
            <person name="Rokhsar D.S."/>
        </authorList>
    </citation>
    <scope>NUCLEOTIDE SEQUENCE [LARGE SCALE GENOMIC DNA]</scope>
</reference>
<dbReference type="HOGENOM" id="CLU_2793225_0_0_1"/>
<evidence type="ECO:0000313" key="2">
    <source>
        <dbReference type="Ensembl" id="ENSCINP00000033234.1"/>
    </source>
</evidence>
<protein>
    <submittedName>
        <fullName evidence="2">Uncharacterized protein</fullName>
    </submittedName>
</protein>
<name>H2XUA0_CIOIN</name>
<keyword evidence="1" id="KW-0472">Membrane</keyword>
<proteinExistence type="predicted"/>
<reference evidence="2" key="3">
    <citation type="submission" date="2025-08" db="UniProtKB">
        <authorList>
            <consortium name="Ensembl"/>
        </authorList>
    </citation>
    <scope>IDENTIFICATION</scope>
</reference>
<keyword evidence="1" id="KW-0812">Transmembrane</keyword>
<reference evidence="2" key="4">
    <citation type="submission" date="2025-09" db="UniProtKB">
        <authorList>
            <consortium name="Ensembl"/>
        </authorList>
    </citation>
    <scope>IDENTIFICATION</scope>
</reference>
<reference evidence="2" key="2">
    <citation type="journal article" date="2008" name="Genome Biol.">
        <title>Improved genome assembly and evidence-based global gene model set for the chordate Ciona intestinalis: new insight into intron and operon populations.</title>
        <authorList>
            <person name="Satou Y."/>
            <person name="Mineta K."/>
            <person name="Ogasawara M."/>
            <person name="Sasakura Y."/>
            <person name="Shoguchi E."/>
            <person name="Ueno K."/>
            <person name="Yamada L."/>
            <person name="Matsumoto J."/>
            <person name="Wasserscheid J."/>
            <person name="Dewar K."/>
            <person name="Wiley G.B."/>
            <person name="Macmil S.L."/>
            <person name="Roe B.A."/>
            <person name="Zeller R.W."/>
            <person name="Hastings K.E."/>
            <person name="Lemaire P."/>
            <person name="Lindquist E."/>
            <person name="Endo T."/>
            <person name="Hotta K."/>
            <person name="Inaba K."/>
        </authorList>
    </citation>
    <scope>NUCLEOTIDE SEQUENCE [LARGE SCALE GENOMIC DNA]</scope>
    <source>
        <strain evidence="2">wild type</strain>
    </source>
</reference>
<dbReference type="AlphaFoldDB" id="H2XUA0"/>
<sequence length="68" mass="8252">MYNFLLWCQKYVSETIQVCGVVLSSFLLLASMRTCTRIYQETYSLYWAYARWWHLKSKKILKCLIMID</sequence>
<evidence type="ECO:0000256" key="1">
    <source>
        <dbReference type="SAM" id="Phobius"/>
    </source>
</evidence>
<dbReference type="EMBL" id="EAAA01001990">
    <property type="status" value="NOT_ANNOTATED_CDS"/>
    <property type="molecule type" value="Genomic_DNA"/>
</dbReference>
<evidence type="ECO:0000313" key="3">
    <source>
        <dbReference type="Proteomes" id="UP000008144"/>
    </source>
</evidence>
<feature type="transmembrane region" description="Helical" evidence="1">
    <location>
        <begin position="12"/>
        <end position="30"/>
    </location>
</feature>
<organism evidence="2 3">
    <name type="scientific">Ciona intestinalis</name>
    <name type="common">Transparent sea squirt</name>
    <name type="synonym">Ascidia intestinalis</name>
    <dbReference type="NCBI Taxonomy" id="7719"/>
    <lineage>
        <taxon>Eukaryota</taxon>
        <taxon>Metazoa</taxon>
        <taxon>Chordata</taxon>
        <taxon>Tunicata</taxon>
        <taxon>Ascidiacea</taxon>
        <taxon>Phlebobranchia</taxon>
        <taxon>Cionidae</taxon>
        <taxon>Ciona</taxon>
    </lineage>
</organism>
<keyword evidence="1" id="KW-1133">Transmembrane helix</keyword>
<accession>H2XUA0</accession>
<dbReference type="Proteomes" id="UP000008144">
    <property type="component" value="Chromosome 4"/>
</dbReference>